<sequence>MLNTNPIKYLIIWVSLVQQTYKDMDALVEASSYKRKLDGLSGLRDPAHSDQKIMELDNSGSVDPE</sequence>
<reference evidence="2 3" key="1">
    <citation type="submission" date="2016-11" db="EMBL/GenBank/DDBJ databases">
        <authorList>
            <person name="Jaros S."/>
            <person name="Januszkiewicz K."/>
            <person name="Wedrychowicz H."/>
        </authorList>
    </citation>
    <scope>NUCLEOTIDE SEQUENCE [LARGE SCALE GENOMIC DNA]</scope>
    <source>
        <strain evidence="2 3">CECT 7868</strain>
    </source>
</reference>
<name>A0A1M5VNY7_9VIBR</name>
<gene>
    <name evidence="2" type="ORF">VA7868_00469</name>
</gene>
<dbReference type="AlphaFoldDB" id="A0A1M5VNY7"/>
<feature type="compositionally biased region" description="Basic and acidic residues" evidence="1">
    <location>
        <begin position="45"/>
        <end position="55"/>
    </location>
</feature>
<evidence type="ECO:0000256" key="1">
    <source>
        <dbReference type="SAM" id="MobiDB-lite"/>
    </source>
</evidence>
<evidence type="ECO:0000313" key="3">
    <source>
        <dbReference type="Proteomes" id="UP000184608"/>
    </source>
</evidence>
<evidence type="ECO:0000313" key="2">
    <source>
        <dbReference type="EMBL" id="SHH76972.1"/>
    </source>
</evidence>
<accession>A0A1M5VNY7</accession>
<proteinExistence type="predicted"/>
<dbReference type="Proteomes" id="UP000184608">
    <property type="component" value="Unassembled WGS sequence"/>
</dbReference>
<dbReference type="EMBL" id="FQXZ01000005">
    <property type="protein sequence ID" value="SHH76972.1"/>
    <property type="molecule type" value="Genomic_DNA"/>
</dbReference>
<feature type="region of interest" description="Disordered" evidence="1">
    <location>
        <begin position="44"/>
        <end position="65"/>
    </location>
</feature>
<organism evidence="2 3">
    <name type="scientific">Vibrio aerogenes CECT 7868</name>
    <dbReference type="NCBI Taxonomy" id="1216006"/>
    <lineage>
        <taxon>Bacteria</taxon>
        <taxon>Pseudomonadati</taxon>
        <taxon>Pseudomonadota</taxon>
        <taxon>Gammaproteobacteria</taxon>
        <taxon>Vibrionales</taxon>
        <taxon>Vibrionaceae</taxon>
        <taxon>Vibrio</taxon>
    </lineage>
</organism>
<keyword evidence="3" id="KW-1185">Reference proteome</keyword>
<protein>
    <submittedName>
        <fullName evidence="2">Uncharacterized protein</fullName>
    </submittedName>
</protein>